<comment type="subcellular location">
    <subcellularLocation>
        <location evidence="1">Cell membrane</location>
        <topology evidence="1">Multi-pass membrane protein</topology>
    </subcellularLocation>
</comment>
<sequence>MRLRSILNTITLLSILSLSFALFSQYYWGMLPCAWCVLSRFLLVLLIIFSVLFNFFYNHSIKKIGAFFSLIVSILGIATSYYQYTVANKTFTCELTLADKIISKWLGLDALLPQVFGIKATCMDAVVSLFGLDYVLWALILFVFLTLLSLVGLFSKPKLSNRALFK</sequence>
<evidence type="ECO:0000256" key="6">
    <source>
        <dbReference type="SAM" id="Phobius"/>
    </source>
</evidence>
<keyword evidence="8" id="KW-1185">Reference proteome</keyword>
<dbReference type="InterPro" id="IPR050183">
    <property type="entry name" value="DsbB"/>
</dbReference>
<evidence type="ECO:0000313" key="7">
    <source>
        <dbReference type="EMBL" id="AFN35864.1"/>
    </source>
</evidence>
<evidence type="ECO:0000256" key="4">
    <source>
        <dbReference type="ARBA" id="ARBA00022989"/>
    </source>
</evidence>
<feature type="transmembrane region" description="Helical" evidence="6">
    <location>
        <begin position="37"/>
        <end position="57"/>
    </location>
</feature>
<dbReference type="RefSeq" id="WP_014840353.1">
    <property type="nucleotide sequence ID" value="NC_018108.1"/>
</dbReference>
<dbReference type="Pfam" id="PF02600">
    <property type="entry name" value="DsbB"/>
    <property type="match status" value="1"/>
</dbReference>
<keyword evidence="3 6" id="KW-0812">Transmembrane</keyword>
<evidence type="ECO:0000256" key="1">
    <source>
        <dbReference type="ARBA" id="ARBA00004651"/>
    </source>
</evidence>
<gene>
    <name evidence="7" type="primary">dsbB</name>
    <name evidence="7" type="ORF">KUI_0790</name>
</gene>
<evidence type="ECO:0000256" key="5">
    <source>
        <dbReference type="ARBA" id="ARBA00023136"/>
    </source>
</evidence>
<proteinExistence type="predicted"/>
<accession>A0ABM5NA99</accession>
<dbReference type="EMBL" id="CP003264">
    <property type="protein sequence ID" value="AFN35864.1"/>
    <property type="molecule type" value="Genomic_DNA"/>
</dbReference>
<feature type="transmembrane region" description="Helical" evidence="6">
    <location>
        <begin position="64"/>
        <end position="82"/>
    </location>
</feature>
<dbReference type="PANTHER" id="PTHR36570:SF3">
    <property type="entry name" value="DISULFIDE BOND FORMATION PROTEIN B"/>
    <property type="match status" value="1"/>
</dbReference>
<evidence type="ECO:0000256" key="2">
    <source>
        <dbReference type="ARBA" id="ARBA00022475"/>
    </source>
</evidence>
<keyword evidence="2" id="KW-1003">Cell membrane</keyword>
<dbReference type="Proteomes" id="UP000003121">
    <property type="component" value="Chromosome"/>
</dbReference>
<reference evidence="7 8" key="1">
    <citation type="journal article" date="2012" name="Vet. Microbiol.">
        <title>Comparative genomic analyses of the Taylorellae.</title>
        <authorList>
            <person name="Hauser H."/>
            <person name="Richter D.C."/>
            <person name="van Tonder A."/>
            <person name="Clark L."/>
            <person name="Preston A."/>
        </authorList>
    </citation>
    <scope>NUCLEOTIDE SEQUENCE [LARGE SCALE GENOMIC DNA]</scope>
    <source>
        <strain evidence="7 8">ATCC 35865</strain>
    </source>
</reference>
<dbReference type="Gene3D" id="1.20.1550.10">
    <property type="entry name" value="DsbB-like"/>
    <property type="match status" value="1"/>
</dbReference>
<evidence type="ECO:0000256" key="3">
    <source>
        <dbReference type="ARBA" id="ARBA00022692"/>
    </source>
</evidence>
<organism evidence="7 8">
    <name type="scientific">Taylorella equigenitalis ATCC 35865</name>
    <dbReference type="NCBI Taxonomy" id="743973"/>
    <lineage>
        <taxon>Bacteria</taxon>
        <taxon>Pseudomonadati</taxon>
        <taxon>Pseudomonadota</taxon>
        <taxon>Betaproteobacteria</taxon>
        <taxon>Burkholderiales</taxon>
        <taxon>Alcaligenaceae</taxon>
        <taxon>Taylorella</taxon>
    </lineage>
</organism>
<name>A0ABM5NA99_9BURK</name>
<dbReference type="InterPro" id="IPR003752">
    <property type="entry name" value="DiS_bond_form_DsbB/BdbC"/>
</dbReference>
<protein>
    <submittedName>
        <fullName evidence="7">Disulfide bond formation protein B</fullName>
    </submittedName>
</protein>
<dbReference type="SUPFAM" id="SSF158442">
    <property type="entry name" value="DsbB-like"/>
    <property type="match status" value="1"/>
</dbReference>
<keyword evidence="5 6" id="KW-0472">Membrane</keyword>
<feature type="transmembrane region" description="Helical" evidence="6">
    <location>
        <begin position="134"/>
        <end position="154"/>
    </location>
</feature>
<evidence type="ECO:0000313" key="8">
    <source>
        <dbReference type="Proteomes" id="UP000003121"/>
    </source>
</evidence>
<keyword evidence="4 6" id="KW-1133">Transmembrane helix</keyword>
<dbReference type="InterPro" id="IPR023380">
    <property type="entry name" value="DsbB-like_sf"/>
</dbReference>
<dbReference type="PANTHER" id="PTHR36570">
    <property type="entry name" value="DISULFIDE BOND FORMATION PROTEIN B"/>
    <property type="match status" value="1"/>
</dbReference>